<accession>W2SBC7</accession>
<dbReference type="InterPro" id="IPR000582">
    <property type="entry name" value="Acyl-CoA-binding_protein"/>
</dbReference>
<protein>
    <recommendedName>
        <fullName evidence="3">ACB domain-containing protein</fullName>
    </recommendedName>
</protein>
<dbReference type="PANTHER" id="PTHR23310:SF62">
    <property type="entry name" value="ACYL-COA BINDING PROTEIN 1, ISOFORM A"/>
    <property type="match status" value="1"/>
</dbReference>
<dbReference type="Pfam" id="PF00887">
    <property type="entry name" value="ACBP"/>
    <property type="match status" value="1"/>
</dbReference>
<dbReference type="AlphaFoldDB" id="W2SBC7"/>
<organism evidence="4 5">
    <name type="scientific">Cyphellophora europaea (strain CBS 101466)</name>
    <name type="common">Phialophora europaea</name>
    <dbReference type="NCBI Taxonomy" id="1220924"/>
    <lineage>
        <taxon>Eukaryota</taxon>
        <taxon>Fungi</taxon>
        <taxon>Dikarya</taxon>
        <taxon>Ascomycota</taxon>
        <taxon>Pezizomycotina</taxon>
        <taxon>Eurotiomycetes</taxon>
        <taxon>Chaetothyriomycetidae</taxon>
        <taxon>Chaetothyriales</taxon>
        <taxon>Cyphellophoraceae</taxon>
        <taxon>Cyphellophora</taxon>
    </lineage>
</organism>
<dbReference type="HOGENOM" id="CLU_118853_2_0_1"/>
<dbReference type="GO" id="GO:0000062">
    <property type="term" value="F:fatty-acyl-CoA binding"/>
    <property type="evidence" value="ECO:0007669"/>
    <property type="project" value="InterPro"/>
</dbReference>
<comment type="similarity">
    <text evidence="1">Belongs to the ACBP family.</text>
</comment>
<dbReference type="EMBL" id="KB822711">
    <property type="protein sequence ID" value="ETN46036.1"/>
    <property type="molecule type" value="Genomic_DNA"/>
</dbReference>
<dbReference type="OrthoDB" id="346910at2759"/>
<dbReference type="Proteomes" id="UP000030752">
    <property type="component" value="Unassembled WGS sequence"/>
</dbReference>
<dbReference type="eggNOG" id="KOG0817">
    <property type="taxonomic scope" value="Eukaryota"/>
</dbReference>
<keyword evidence="2" id="KW-0446">Lipid-binding</keyword>
<evidence type="ECO:0000256" key="1">
    <source>
        <dbReference type="ARBA" id="ARBA00005567"/>
    </source>
</evidence>
<dbReference type="PANTHER" id="PTHR23310">
    <property type="entry name" value="ACYL-COA-BINDING PROTEIN, ACBP"/>
    <property type="match status" value="1"/>
</dbReference>
<name>W2SBC7_CYPE1</name>
<dbReference type="FunCoup" id="W2SBC7">
    <property type="interactions" value="409"/>
</dbReference>
<dbReference type="SUPFAM" id="SSF47027">
    <property type="entry name" value="Acyl-CoA binding protein"/>
    <property type="match status" value="1"/>
</dbReference>
<gene>
    <name evidence="4" type="ORF">HMPREF1541_00219</name>
</gene>
<evidence type="ECO:0000259" key="3">
    <source>
        <dbReference type="PROSITE" id="PS51228"/>
    </source>
</evidence>
<dbReference type="GO" id="GO:0006631">
    <property type="term" value="P:fatty acid metabolic process"/>
    <property type="evidence" value="ECO:0007669"/>
    <property type="project" value="TreeGrafter"/>
</dbReference>
<evidence type="ECO:0000256" key="2">
    <source>
        <dbReference type="ARBA" id="ARBA00023121"/>
    </source>
</evidence>
<dbReference type="InterPro" id="IPR014352">
    <property type="entry name" value="FERM/acyl-CoA-bd_prot_sf"/>
</dbReference>
<dbReference type="InterPro" id="IPR035984">
    <property type="entry name" value="Acyl-CoA-binding_sf"/>
</dbReference>
<dbReference type="GeneID" id="19967558"/>
<feature type="domain" description="ACB" evidence="3">
    <location>
        <begin position="2"/>
        <end position="90"/>
    </location>
</feature>
<dbReference type="Gene3D" id="1.20.80.10">
    <property type="match status" value="1"/>
</dbReference>
<dbReference type="PROSITE" id="PS51228">
    <property type="entry name" value="ACB_2"/>
    <property type="match status" value="1"/>
</dbReference>
<dbReference type="InParanoid" id="W2SBC7"/>
<keyword evidence="5" id="KW-1185">Reference proteome</keyword>
<dbReference type="STRING" id="1220924.W2SBC7"/>
<dbReference type="VEuPathDB" id="FungiDB:HMPREF1541_00219"/>
<reference evidence="4 5" key="1">
    <citation type="submission" date="2013-03" db="EMBL/GenBank/DDBJ databases">
        <title>The Genome Sequence of Phialophora europaea CBS 101466.</title>
        <authorList>
            <consortium name="The Broad Institute Genomics Platform"/>
            <person name="Cuomo C."/>
            <person name="de Hoog S."/>
            <person name="Gorbushina A."/>
            <person name="Walker B."/>
            <person name="Young S.K."/>
            <person name="Zeng Q."/>
            <person name="Gargeya S."/>
            <person name="Fitzgerald M."/>
            <person name="Haas B."/>
            <person name="Abouelleil A."/>
            <person name="Allen A.W."/>
            <person name="Alvarado L."/>
            <person name="Arachchi H.M."/>
            <person name="Berlin A.M."/>
            <person name="Chapman S.B."/>
            <person name="Gainer-Dewar J."/>
            <person name="Goldberg J."/>
            <person name="Griggs A."/>
            <person name="Gujja S."/>
            <person name="Hansen M."/>
            <person name="Howarth C."/>
            <person name="Imamovic A."/>
            <person name="Ireland A."/>
            <person name="Larimer J."/>
            <person name="McCowan C."/>
            <person name="Murphy C."/>
            <person name="Pearson M."/>
            <person name="Poon T.W."/>
            <person name="Priest M."/>
            <person name="Roberts A."/>
            <person name="Saif S."/>
            <person name="Shea T."/>
            <person name="Sisk P."/>
            <person name="Sykes S."/>
            <person name="Wortman J."/>
            <person name="Nusbaum C."/>
            <person name="Birren B."/>
        </authorList>
    </citation>
    <scope>NUCLEOTIDE SEQUENCE [LARGE SCALE GENOMIC DNA]</scope>
    <source>
        <strain evidence="4 5">CBS 101466</strain>
    </source>
</reference>
<dbReference type="RefSeq" id="XP_008710748.1">
    <property type="nucleotide sequence ID" value="XM_008712526.1"/>
</dbReference>
<evidence type="ECO:0000313" key="4">
    <source>
        <dbReference type="EMBL" id="ETN46036.1"/>
    </source>
</evidence>
<dbReference type="PRINTS" id="PR00689">
    <property type="entry name" value="ACOABINDINGP"/>
</dbReference>
<proteinExistence type="inferred from homology"/>
<evidence type="ECO:0000313" key="5">
    <source>
        <dbReference type="Proteomes" id="UP000030752"/>
    </source>
</evidence>
<sequence length="102" mass="10909">MPSADFEAAVKASKQLKAKPGNDELLDLYALYKIANGEDISKAAAPGMFDLKGKAKKNAWQKKVDSGVSPADAEKQYVELVEKLKTSYGYDPSKAPEAVGSS</sequence>